<evidence type="ECO:0000313" key="2">
    <source>
        <dbReference type="Proteomes" id="UP000184315"/>
    </source>
</evidence>
<dbReference type="Proteomes" id="UP000184315">
    <property type="component" value="Unassembled WGS sequence"/>
</dbReference>
<keyword evidence="2" id="KW-1185">Reference proteome</keyword>
<sequence>MIEEKLLYILLDRVKVFPVYKTLQPYLRNHYEYPQNPRCKSITPVDSRR</sequence>
<dbReference type="EMBL" id="CZDF01000158">
    <property type="protein sequence ID" value="CUR33516.1"/>
    <property type="molecule type" value="Genomic_DNA"/>
</dbReference>
<dbReference type="STRING" id="671072.PL9214520055"/>
<name>A0A1J1LNK3_9CYAN</name>
<reference evidence="2" key="1">
    <citation type="submission" date="2015-10" db="EMBL/GenBank/DDBJ databases">
        <authorList>
            <person name="Regsiter A."/>
            <person name="william w."/>
        </authorList>
    </citation>
    <scope>NUCLEOTIDE SEQUENCE [LARGE SCALE GENOMIC DNA]</scope>
</reference>
<accession>A0A1J1LNK3</accession>
<dbReference type="AlphaFoldDB" id="A0A1J1LNK3"/>
<organism evidence="1 2">
    <name type="scientific">Planktothrix tepida PCC 9214</name>
    <dbReference type="NCBI Taxonomy" id="671072"/>
    <lineage>
        <taxon>Bacteria</taxon>
        <taxon>Bacillati</taxon>
        <taxon>Cyanobacteriota</taxon>
        <taxon>Cyanophyceae</taxon>
        <taxon>Oscillatoriophycideae</taxon>
        <taxon>Oscillatoriales</taxon>
        <taxon>Microcoleaceae</taxon>
        <taxon>Planktothrix</taxon>
    </lineage>
</organism>
<evidence type="ECO:0000313" key="1">
    <source>
        <dbReference type="EMBL" id="CUR33516.1"/>
    </source>
</evidence>
<gene>
    <name evidence="1" type="ORF">PL9214520055</name>
</gene>
<proteinExistence type="predicted"/>
<protein>
    <submittedName>
        <fullName evidence="1">Uncharacterized protein</fullName>
    </submittedName>
</protein>